<accession>A0A9X3DQE5</accession>
<evidence type="ECO:0000313" key="2">
    <source>
        <dbReference type="Proteomes" id="UP001146019"/>
    </source>
</evidence>
<dbReference type="Proteomes" id="UP001146019">
    <property type="component" value="Unassembled WGS sequence"/>
</dbReference>
<dbReference type="EMBL" id="JAPKMY010000001">
    <property type="protein sequence ID" value="MCX5466528.1"/>
    <property type="molecule type" value="Genomic_DNA"/>
</dbReference>
<dbReference type="RefSeq" id="WP_266129036.1">
    <property type="nucleotide sequence ID" value="NZ_JAPKMY010000001.1"/>
</dbReference>
<name>A0A9X3DQE5_9GAMM</name>
<gene>
    <name evidence="1" type="ORF">OSH00_02115</name>
</gene>
<dbReference type="AlphaFoldDB" id="A0A9X3DQE5"/>
<sequence length="95" mass="11258">MKTMRITSAEERMVLQHRASIKHEKATERFQNEILKMAYEFSIFLNKEGLHPSFSEFINCFDPPHHQYLNNLKYDSVIKVMDTIKSLELPKENSI</sequence>
<proteinExistence type="predicted"/>
<comment type="caution">
    <text evidence="1">The sequence shown here is derived from an EMBL/GenBank/DDBJ whole genome shotgun (WGS) entry which is preliminary data.</text>
</comment>
<keyword evidence="2" id="KW-1185">Reference proteome</keyword>
<reference evidence="1" key="1">
    <citation type="submission" date="2022-11" db="EMBL/GenBank/DDBJ databases">
        <title>Biodiversity and phylogenetic relationships of bacteria.</title>
        <authorList>
            <person name="Machado R.A.R."/>
            <person name="Bhat A."/>
            <person name="Loulou A."/>
            <person name="Kallel S."/>
        </authorList>
    </citation>
    <scope>NUCLEOTIDE SEQUENCE</scope>
    <source>
        <strain evidence="1">A-IN1</strain>
    </source>
</reference>
<organism evidence="1 2">
    <name type="scientific">Acinetobacter nematophilus</name>
    <dbReference type="NCBI Taxonomy" id="2994642"/>
    <lineage>
        <taxon>Bacteria</taxon>
        <taxon>Pseudomonadati</taxon>
        <taxon>Pseudomonadota</taxon>
        <taxon>Gammaproteobacteria</taxon>
        <taxon>Moraxellales</taxon>
        <taxon>Moraxellaceae</taxon>
        <taxon>Acinetobacter</taxon>
    </lineage>
</organism>
<protein>
    <submittedName>
        <fullName evidence="1">Uncharacterized protein</fullName>
    </submittedName>
</protein>
<evidence type="ECO:0000313" key="1">
    <source>
        <dbReference type="EMBL" id="MCX5466528.1"/>
    </source>
</evidence>